<evidence type="ECO:0000313" key="6">
    <source>
        <dbReference type="EMBL" id="PRX51670.1"/>
    </source>
</evidence>
<feature type="signal peptide" evidence="4">
    <location>
        <begin position="1"/>
        <end position="20"/>
    </location>
</feature>
<protein>
    <submittedName>
        <fullName evidence="6">Alpha/beta hydrolase family protein</fullName>
    </submittedName>
</protein>
<dbReference type="AlphaFoldDB" id="A0A2T0M444"/>
<dbReference type="GO" id="GO:0016787">
    <property type="term" value="F:hydrolase activity"/>
    <property type="evidence" value="ECO:0007669"/>
    <property type="project" value="UniProtKB-KW"/>
</dbReference>
<organism evidence="6 7">
    <name type="scientific">Nonomuraea fuscirosea</name>
    <dbReference type="NCBI Taxonomy" id="1291556"/>
    <lineage>
        <taxon>Bacteria</taxon>
        <taxon>Bacillati</taxon>
        <taxon>Actinomycetota</taxon>
        <taxon>Actinomycetes</taxon>
        <taxon>Streptosporangiales</taxon>
        <taxon>Streptosporangiaceae</taxon>
        <taxon>Nonomuraea</taxon>
    </lineage>
</organism>
<evidence type="ECO:0000313" key="7">
    <source>
        <dbReference type="Proteomes" id="UP000238312"/>
    </source>
</evidence>
<feature type="chain" id="PRO_5039003921" evidence="4">
    <location>
        <begin position="21"/>
        <end position="520"/>
    </location>
</feature>
<comment type="similarity">
    <text evidence="1">Belongs to the peptidase S33 family.</text>
</comment>
<dbReference type="EMBL" id="PVNG01000035">
    <property type="protein sequence ID" value="PRX51670.1"/>
    <property type="molecule type" value="Genomic_DNA"/>
</dbReference>
<dbReference type="InterPro" id="IPR051601">
    <property type="entry name" value="Serine_prot/Carboxylest_S33"/>
</dbReference>
<gene>
    <name evidence="6" type="ORF">B0I32_13526</name>
</gene>
<name>A0A2T0M444_9ACTN</name>
<dbReference type="Proteomes" id="UP000238312">
    <property type="component" value="Unassembled WGS sequence"/>
</dbReference>
<reference evidence="6 7" key="1">
    <citation type="submission" date="2018-03" db="EMBL/GenBank/DDBJ databases">
        <title>Genomic Encyclopedia of Type Strains, Phase III (KMG-III): the genomes of soil and plant-associated and newly described type strains.</title>
        <authorList>
            <person name="Whitman W."/>
        </authorList>
    </citation>
    <scope>NUCLEOTIDE SEQUENCE [LARGE SCALE GENOMIC DNA]</scope>
    <source>
        <strain evidence="6 7">CGMCC 4.7104</strain>
    </source>
</reference>
<accession>A0A2T0M444</accession>
<dbReference type="InterPro" id="IPR029058">
    <property type="entry name" value="AB_hydrolase_fold"/>
</dbReference>
<sequence length="520" mass="54604">MESNSIRVRIVIAGSLAAVAAAGAVIGGQPASAEVEVSAGDVQKSIKWGECPELAPGAKRDPRQTCGTVKVPLDYRRPGGESITVAVSRIATAKPGKKRGNLLFNPGGPGLQGLDMPGQMALTLPKKVRDSYDLIGFDPRGVGHSTPMSCGLPGTAGLLTVFPYPGAGGSIKENVATARAVAAQCAKVGAKLQYFTSANTARDMDRIRRALGVRKISYWGQSFGTYLGAVYTSLFPRNTDRMVLEGNVDPDKVWAKMLNTWNQGMNDRFPDAARVAAANDAALGLGDTVEEVTDSFLALADRLDRKPATVPGASVTVNGGLLRAVTYQMLQHNETLAPLTQFWKAVGSLSAGKAPTDADVAVLRQIFADTPPAKGVPADNQVTMALAMICGDTTWSRDVDSYAAATAAARAKYPLSGGMPNNILPCAFWSKKPIEPLVKVTSHGPRNVLILQNRRDNATPWAAGRGMRKALGDRAGFVGVQHGGHFAYGTGSVCADQATVAFLTKGTLPAKDLSCAGLKS</sequence>
<keyword evidence="2 4" id="KW-0732">Signal</keyword>
<evidence type="ECO:0000256" key="3">
    <source>
        <dbReference type="ARBA" id="ARBA00022801"/>
    </source>
</evidence>
<dbReference type="RefSeq" id="WP_106252305.1">
    <property type="nucleotide sequence ID" value="NZ_PVNG01000035.1"/>
</dbReference>
<dbReference type="SUPFAM" id="SSF53474">
    <property type="entry name" value="alpha/beta-Hydrolases"/>
    <property type="match status" value="1"/>
</dbReference>
<comment type="caution">
    <text evidence="6">The sequence shown here is derived from an EMBL/GenBank/DDBJ whole genome shotgun (WGS) entry which is preliminary data.</text>
</comment>
<keyword evidence="7" id="KW-1185">Reference proteome</keyword>
<dbReference type="PANTHER" id="PTHR43248">
    <property type="entry name" value="2-SUCCINYL-6-HYDROXY-2,4-CYCLOHEXADIENE-1-CARBOXYLATE SYNTHASE"/>
    <property type="match status" value="1"/>
</dbReference>
<evidence type="ECO:0000256" key="4">
    <source>
        <dbReference type="SAM" id="SignalP"/>
    </source>
</evidence>
<dbReference type="OrthoDB" id="3930934at2"/>
<evidence type="ECO:0000259" key="5">
    <source>
        <dbReference type="Pfam" id="PF00561"/>
    </source>
</evidence>
<evidence type="ECO:0000256" key="1">
    <source>
        <dbReference type="ARBA" id="ARBA00010088"/>
    </source>
</evidence>
<keyword evidence="3 6" id="KW-0378">Hydrolase</keyword>
<dbReference type="Gene3D" id="3.40.50.1820">
    <property type="entry name" value="alpha/beta hydrolase"/>
    <property type="match status" value="1"/>
</dbReference>
<feature type="domain" description="AB hydrolase-1" evidence="5">
    <location>
        <begin position="102"/>
        <end position="490"/>
    </location>
</feature>
<dbReference type="Pfam" id="PF00561">
    <property type="entry name" value="Abhydrolase_1"/>
    <property type="match status" value="1"/>
</dbReference>
<evidence type="ECO:0000256" key="2">
    <source>
        <dbReference type="ARBA" id="ARBA00022729"/>
    </source>
</evidence>
<dbReference type="PANTHER" id="PTHR43248:SF29">
    <property type="entry name" value="TRIPEPTIDYL AMINOPEPTIDASE"/>
    <property type="match status" value="1"/>
</dbReference>
<proteinExistence type="inferred from homology"/>
<dbReference type="InterPro" id="IPR000073">
    <property type="entry name" value="AB_hydrolase_1"/>
</dbReference>